<dbReference type="PANTHER" id="PTHR30231:SF4">
    <property type="entry name" value="PROTEIN NEN2"/>
    <property type="match status" value="1"/>
</dbReference>
<evidence type="ECO:0000313" key="5">
    <source>
        <dbReference type="EMBL" id="WBA09442.1"/>
    </source>
</evidence>
<dbReference type="RefSeq" id="WP_269579615.1">
    <property type="nucleotide sequence ID" value="NZ_CP114588.1"/>
</dbReference>
<name>A0AA47KMA8_9GAMM</name>
<dbReference type="SMART" id="SM00479">
    <property type="entry name" value="EXOIII"/>
    <property type="match status" value="1"/>
</dbReference>
<dbReference type="GO" id="GO:0003676">
    <property type="term" value="F:nucleic acid binding"/>
    <property type="evidence" value="ECO:0007669"/>
    <property type="project" value="InterPro"/>
</dbReference>
<sequence length="243" mass="27974">MLHFDLRKKEDADHVDWRAMLETKRETVQHETLQAFYQQGWVSPDTPVSQVSFVALDFETTGLDSQQDAIVSIGLVPFTLNRIRCQQAQHWIVNPNRPLAESSIVIHGITHSDIVNAPDFSHVIEPLLSALAGSVVVVHYRRIEREFLDRAIKQRLGEGIIFPMVDTMELEARKHRSGKRSFMDWIARRPPESIRLADSRHRYHLPFYQSHHALTDAMATAELLQAQIAHDFSPDTPISELWR</sequence>
<evidence type="ECO:0000256" key="2">
    <source>
        <dbReference type="ARBA" id="ARBA00022801"/>
    </source>
</evidence>
<dbReference type="GO" id="GO:0008408">
    <property type="term" value="F:3'-5' exonuclease activity"/>
    <property type="evidence" value="ECO:0007669"/>
    <property type="project" value="TreeGrafter"/>
</dbReference>
<accession>A0AA47KMA8</accession>
<feature type="domain" description="Exonuclease" evidence="4">
    <location>
        <begin position="52"/>
        <end position="233"/>
    </location>
</feature>
<gene>
    <name evidence="5" type="ORF">N8M53_04395</name>
</gene>
<dbReference type="GO" id="GO:0006259">
    <property type="term" value="P:DNA metabolic process"/>
    <property type="evidence" value="ECO:0007669"/>
    <property type="project" value="UniProtKB-ARBA"/>
</dbReference>
<evidence type="ECO:0000313" key="6">
    <source>
        <dbReference type="Proteomes" id="UP001164748"/>
    </source>
</evidence>
<dbReference type="EMBL" id="CP114588">
    <property type="protein sequence ID" value="WBA09442.1"/>
    <property type="molecule type" value="Genomic_DNA"/>
</dbReference>
<evidence type="ECO:0000256" key="1">
    <source>
        <dbReference type="ARBA" id="ARBA00022722"/>
    </source>
</evidence>
<dbReference type="InterPro" id="IPR036397">
    <property type="entry name" value="RNaseH_sf"/>
</dbReference>
<dbReference type="PANTHER" id="PTHR30231">
    <property type="entry name" value="DNA POLYMERASE III SUBUNIT EPSILON"/>
    <property type="match status" value="1"/>
</dbReference>
<keyword evidence="2" id="KW-0378">Hydrolase</keyword>
<evidence type="ECO:0000259" key="4">
    <source>
        <dbReference type="SMART" id="SM00479"/>
    </source>
</evidence>
<dbReference type="Gene3D" id="3.30.420.10">
    <property type="entry name" value="Ribonuclease H-like superfamily/Ribonuclease H"/>
    <property type="match status" value="1"/>
</dbReference>
<proteinExistence type="predicted"/>
<dbReference type="CDD" id="cd06127">
    <property type="entry name" value="DEDDh"/>
    <property type="match status" value="1"/>
</dbReference>
<dbReference type="SUPFAM" id="SSF53098">
    <property type="entry name" value="Ribonuclease H-like"/>
    <property type="match status" value="1"/>
</dbReference>
<dbReference type="NCBIfam" id="NF006602">
    <property type="entry name" value="PRK09146.1"/>
    <property type="match status" value="1"/>
</dbReference>
<reference evidence="5" key="1">
    <citation type="submission" date="2022-09" db="EMBL/GenBank/DDBJ databases">
        <authorList>
            <person name="Li Z.-J."/>
        </authorList>
    </citation>
    <scope>NUCLEOTIDE SEQUENCE</scope>
    <source>
        <strain evidence="5">TGB11</strain>
    </source>
</reference>
<keyword evidence="3 5" id="KW-0269">Exonuclease</keyword>
<dbReference type="InterPro" id="IPR012337">
    <property type="entry name" value="RNaseH-like_sf"/>
</dbReference>
<dbReference type="GO" id="GO:0005829">
    <property type="term" value="C:cytosol"/>
    <property type="evidence" value="ECO:0007669"/>
    <property type="project" value="TreeGrafter"/>
</dbReference>
<protein>
    <submittedName>
        <fullName evidence="5">3'-5' exonuclease</fullName>
    </submittedName>
</protein>
<organism evidence="5 6">
    <name type="scientific">Salinivibrio kushneri</name>
    <dbReference type="NCBI Taxonomy" id="1908198"/>
    <lineage>
        <taxon>Bacteria</taxon>
        <taxon>Pseudomonadati</taxon>
        <taxon>Pseudomonadota</taxon>
        <taxon>Gammaproteobacteria</taxon>
        <taxon>Vibrionales</taxon>
        <taxon>Vibrionaceae</taxon>
        <taxon>Salinivibrio</taxon>
    </lineage>
</organism>
<dbReference type="AlphaFoldDB" id="A0AA47KMA8"/>
<dbReference type="Pfam" id="PF00929">
    <property type="entry name" value="RNase_T"/>
    <property type="match status" value="1"/>
</dbReference>
<dbReference type="Proteomes" id="UP001164748">
    <property type="component" value="Chromosome"/>
</dbReference>
<dbReference type="InterPro" id="IPR013520">
    <property type="entry name" value="Ribonucl_H"/>
</dbReference>
<evidence type="ECO:0000256" key="3">
    <source>
        <dbReference type="ARBA" id="ARBA00022839"/>
    </source>
</evidence>
<keyword evidence="1" id="KW-0540">Nuclease</keyword>